<evidence type="ECO:0000256" key="1">
    <source>
        <dbReference type="ARBA" id="ARBA00005964"/>
    </source>
</evidence>
<dbReference type="EMBL" id="JAGPXD010000002">
    <property type="protein sequence ID" value="KAH7369152.1"/>
    <property type="molecule type" value="Genomic_DNA"/>
</dbReference>
<dbReference type="InterPro" id="IPR050654">
    <property type="entry name" value="AChE-related_enzymes"/>
</dbReference>
<dbReference type="Proteomes" id="UP000813385">
    <property type="component" value="Unassembled WGS sequence"/>
</dbReference>
<dbReference type="GO" id="GO:0052689">
    <property type="term" value="F:carboxylic ester hydrolase activity"/>
    <property type="evidence" value="ECO:0007669"/>
    <property type="project" value="TreeGrafter"/>
</dbReference>
<evidence type="ECO:0000313" key="3">
    <source>
        <dbReference type="Proteomes" id="UP000813385"/>
    </source>
</evidence>
<reference evidence="2" key="1">
    <citation type="journal article" date="2021" name="Nat. Commun.">
        <title>Genetic determinants of endophytism in the Arabidopsis root mycobiome.</title>
        <authorList>
            <person name="Mesny F."/>
            <person name="Miyauchi S."/>
            <person name="Thiergart T."/>
            <person name="Pickel B."/>
            <person name="Atanasova L."/>
            <person name="Karlsson M."/>
            <person name="Huettel B."/>
            <person name="Barry K.W."/>
            <person name="Haridas S."/>
            <person name="Chen C."/>
            <person name="Bauer D."/>
            <person name="Andreopoulos W."/>
            <person name="Pangilinan J."/>
            <person name="LaButti K."/>
            <person name="Riley R."/>
            <person name="Lipzen A."/>
            <person name="Clum A."/>
            <person name="Drula E."/>
            <person name="Henrissat B."/>
            <person name="Kohler A."/>
            <person name="Grigoriev I.V."/>
            <person name="Martin F.M."/>
            <person name="Hacquard S."/>
        </authorList>
    </citation>
    <scope>NUCLEOTIDE SEQUENCE</scope>
    <source>
        <strain evidence="2">MPI-CAGE-AT-0016</strain>
    </source>
</reference>
<dbReference type="PANTHER" id="PTHR43918:SF4">
    <property type="entry name" value="CARBOXYLIC ESTER HYDROLASE"/>
    <property type="match status" value="1"/>
</dbReference>
<organism evidence="2 3">
    <name type="scientific">Plectosphaerella cucumerina</name>
    <dbReference type="NCBI Taxonomy" id="40658"/>
    <lineage>
        <taxon>Eukaryota</taxon>
        <taxon>Fungi</taxon>
        <taxon>Dikarya</taxon>
        <taxon>Ascomycota</taxon>
        <taxon>Pezizomycotina</taxon>
        <taxon>Sordariomycetes</taxon>
        <taxon>Hypocreomycetidae</taxon>
        <taxon>Glomerellales</taxon>
        <taxon>Plectosphaerellaceae</taxon>
        <taxon>Plectosphaerella</taxon>
    </lineage>
</organism>
<dbReference type="PANTHER" id="PTHR43918">
    <property type="entry name" value="ACETYLCHOLINESTERASE"/>
    <property type="match status" value="1"/>
</dbReference>
<dbReference type="SUPFAM" id="SSF53474">
    <property type="entry name" value="alpha/beta-Hydrolases"/>
    <property type="match status" value="1"/>
</dbReference>
<keyword evidence="3" id="KW-1185">Reference proteome</keyword>
<proteinExistence type="inferred from homology"/>
<comment type="similarity">
    <text evidence="1">Belongs to the type-B carboxylesterase/lipase family.</text>
</comment>
<comment type="caution">
    <text evidence="2">The sequence shown here is derived from an EMBL/GenBank/DDBJ whole genome shotgun (WGS) entry which is preliminary data.</text>
</comment>
<gene>
    <name evidence="2" type="ORF">B0T11DRAFT_296692</name>
</gene>
<dbReference type="AlphaFoldDB" id="A0A8K0TQZ0"/>
<dbReference type="Gene3D" id="3.40.50.1820">
    <property type="entry name" value="alpha/beta hydrolase"/>
    <property type="match status" value="1"/>
</dbReference>
<accession>A0A8K0TQZ0</accession>
<name>A0A8K0TQZ0_9PEZI</name>
<protein>
    <submittedName>
        <fullName evidence="2">Alpha/Beta hydrolase protein</fullName>
    </submittedName>
</protein>
<evidence type="ECO:0000313" key="2">
    <source>
        <dbReference type="EMBL" id="KAH7369152.1"/>
    </source>
</evidence>
<dbReference type="OrthoDB" id="408631at2759"/>
<sequence>MSIDFHQKAFADEENVPFRAAILSSGQSSISLLALLCPAVQAWKALAKAVGCSNRETQLQCLREAPWQNLMKAMRQSTLKRLWRDGRVIKVPLLVGTTVEEGRGLMIQEVDMTEFLEAYFKSGLVPADVRDTIVSVYEADPRLETDFDIAAAIFTDYLWQCPRGLPAELATPTGSPVWQYQLNASITDLLPAEYAWLGRFHGSEAWLLFSEPEIIMAQGSPRLLTLYETMRGAIGQFARAPGDGPGWPAVGAPEDVAMWGGVVDERREGSTPVNRTLVDARCGLYTQLYRAIESVVG</sequence>
<keyword evidence="2" id="KW-0378">Hydrolase</keyword>
<dbReference type="InterPro" id="IPR029058">
    <property type="entry name" value="AB_hydrolase_fold"/>
</dbReference>